<protein>
    <recommendedName>
        <fullName evidence="1">Beta-lactamase-related domain-containing protein</fullName>
    </recommendedName>
</protein>
<name>A0AAD5WD31_PARTN</name>
<comment type="caution">
    <text evidence="2">The sequence shown here is derived from an EMBL/GenBank/DDBJ whole genome shotgun (WGS) entry which is preliminary data.</text>
</comment>
<dbReference type="InterPro" id="IPR012338">
    <property type="entry name" value="Beta-lactam/transpept-like"/>
</dbReference>
<reference evidence="2" key="1">
    <citation type="submission" date="2021-06" db="EMBL/GenBank/DDBJ databases">
        <title>Parelaphostrongylus tenuis whole genome reference sequence.</title>
        <authorList>
            <person name="Garwood T.J."/>
            <person name="Larsen P.A."/>
            <person name="Fountain-Jones N.M."/>
            <person name="Garbe J.R."/>
            <person name="Macchietto M.G."/>
            <person name="Kania S.A."/>
            <person name="Gerhold R.W."/>
            <person name="Richards J.E."/>
            <person name="Wolf T.M."/>
        </authorList>
    </citation>
    <scope>NUCLEOTIDE SEQUENCE</scope>
    <source>
        <strain evidence="2">MNPRO001-30</strain>
        <tissue evidence="2">Meninges</tissue>
    </source>
</reference>
<dbReference type="Proteomes" id="UP001196413">
    <property type="component" value="Unassembled WGS sequence"/>
</dbReference>
<organism evidence="2 3">
    <name type="scientific">Parelaphostrongylus tenuis</name>
    <name type="common">Meningeal worm</name>
    <dbReference type="NCBI Taxonomy" id="148309"/>
    <lineage>
        <taxon>Eukaryota</taxon>
        <taxon>Metazoa</taxon>
        <taxon>Ecdysozoa</taxon>
        <taxon>Nematoda</taxon>
        <taxon>Chromadorea</taxon>
        <taxon>Rhabditida</taxon>
        <taxon>Rhabditina</taxon>
        <taxon>Rhabditomorpha</taxon>
        <taxon>Strongyloidea</taxon>
        <taxon>Metastrongylidae</taxon>
        <taxon>Parelaphostrongylus</taxon>
    </lineage>
</organism>
<dbReference type="SUPFAM" id="SSF56601">
    <property type="entry name" value="beta-lactamase/transpeptidase-like"/>
    <property type="match status" value="1"/>
</dbReference>
<dbReference type="Pfam" id="PF00144">
    <property type="entry name" value="Beta-lactamase"/>
    <property type="match status" value="1"/>
</dbReference>
<evidence type="ECO:0000259" key="1">
    <source>
        <dbReference type="Pfam" id="PF00144"/>
    </source>
</evidence>
<feature type="domain" description="Beta-lactamase-related" evidence="1">
    <location>
        <begin position="25"/>
        <end position="100"/>
    </location>
</feature>
<dbReference type="Gene3D" id="3.40.710.10">
    <property type="entry name" value="DD-peptidase/beta-lactamase superfamily"/>
    <property type="match status" value="1"/>
</dbReference>
<evidence type="ECO:0000313" key="3">
    <source>
        <dbReference type="Proteomes" id="UP001196413"/>
    </source>
</evidence>
<dbReference type="PANTHER" id="PTHR43319">
    <property type="entry name" value="BETA-LACTAMASE-RELATED"/>
    <property type="match status" value="1"/>
</dbReference>
<keyword evidence="3" id="KW-1185">Reference proteome</keyword>
<dbReference type="InterPro" id="IPR052907">
    <property type="entry name" value="Beta-lactamase/esterase"/>
</dbReference>
<accession>A0AAD5WD31</accession>
<dbReference type="EMBL" id="JAHQIW010005468">
    <property type="protein sequence ID" value="KAJ1366111.1"/>
    <property type="molecule type" value="Genomic_DNA"/>
</dbReference>
<sequence length="119" mass="14035">MTCLRLKHNLENDFKEAFDTNEAAYMSGLPYLDTIITEDTAIDHNLMRKVLEEEKPKFTPGISTGYHVLTYGWLVDQIVRHTDDKRRLIGQFLREEVTEPNGQLKIFIVYRFRVNNMKK</sequence>
<dbReference type="InterPro" id="IPR001466">
    <property type="entry name" value="Beta-lactam-related"/>
</dbReference>
<proteinExistence type="predicted"/>
<evidence type="ECO:0000313" key="2">
    <source>
        <dbReference type="EMBL" id="KAJ1366111.1"/>
    </source>
</evidence>
<dbReference type="AlphaFoldDB" id="A0AAD5WD31"/>
<dbReference type="PANTHER" id="PTHR43319:SF2">
    <property type="entry name" value="BETA-LACTAMASE-RELATED DOMAIN-CONTAINING PROTEIN"/>
    <property type="match status" value="1"/>
</dbReference>
<gene>
    <name evidence="2" type="ORF">KIN20_026703</name>
</gene>